<keyword evidence="4" id="KW-1015">Disulfide bond</keyword>
<dbReference type="InterPro" id="IPR001254">
    <property type="entry name" value="Trypsin_dom"/>
</dbReference>
<dbReference type="EnsemblMetazoa" id="AQUA011939-RA">
    <property type="protein sequence ID" value="AQUA011939-PA"/>
    <property type="gene ID" value="AQUA011939"/>
</dbReference>
<dbReference type="InterPro" id="IPR050430">
    <property type="entry name" value="Peptidase_S1"/>
</dbReference>
<evidence type="ECO:0000259" key="7">
    <source>
        <dbReference type="PROSITE" id="PS50240"/>
    </source>
</evidence>
<evidence type="ECO:0000256" key="2">
    <source>
        <dbReference type="ARBA" id="ARBA00022801"/>
    </source>
</evidence>
<evidence type="ECO:0000256" key="1">
    <source>
        <dbReference type="ARBA" id="ARBA00022670"/>
    </source>
</evidence>
<feature type="domain" description="Peptidase S1" evidence="7">
    <location>
        <begin position="47"/>
        <end position="221"/>
    </location>
</feature>
<organism evidence="8 9">
    <name type="scientific">Anopheles quadriannulatus</name>
    <name type="common">Mosquito</name>
    <dbReference type="NCBI Taxonomy" id="34691"/>
    <lineage>
        <taxon>Eukaryota</taxon>
        <taxon>Metazoa</taxon>
        <taxon>Ecdysozoa</taxon>
        <taxon>Arthropoda</taxon>
        <taxon>Hexapoda</taxon>
        <taxon>Insecta</taxon>
        <taxon>Pterygota</taxon>
        <taxon>Neoptera</taxon>
        <taxon>Endopterygota</taxon>
        <taxon>Diptera</taxon>
        <taxon>Nematocera</taxon>
        <taxon>Culicoidea</taxon>
        <taxon>Culicidae</taxon>
        <taxon>Anophelinae</taxon>
        <taxon>Anopheles</taxon>
    </lineage>
</organism>
<dbReference type="InterPro" id="IPR043504">
    <property type="entry name" value="Peptidase_S1_PA_chymotrypsin"/>
</dbReference>
<feature type="chain" id="PRO_5008143372" description="Peptidase S1 domain-containing protein" evidence="6">
    <location>
        <begin position="21"/>
        <end position="221"/>
    </location>
</feature>
<evidence type="ECO:0000313" key="9">
    <source>
        <dbReference type="Proteomes" id="UP000076407"/>
    </source>
</evidence>
<dbReference type="Proteomes" id="UP000076407">
    <property type="component" value="Unassembled WGS sequence"/>
</dbReference>
<dbReference type="SMART" id="SM00020">
    <property type="entry name" value="Tryp_SPc"/>
    <property type="match status" value="1"/>
</dbReference>
<protein>
    <recommendedName>
        <fullName evidence="7">Peptidase S1 domain-containing protein</fullName>
    </recommendedName>
</protein>
<dbReference type="VEuPathDB" id="VectorBase:AQUA011939"/>
<dbReference type="PANTHER" id="PTHR24276:SF96">
    <property type="entry name" value="PEPTIDASE S1 DOMAIN-CONTAINING PROTEIN"/>
    <property type="match status" value="1"/>
</dbReference>
<dbReference type="GO" id="GO:0006508">
    <property type="term" value="P:proteolysis"/>
    <property type="evidence" value="ECO:0007669"/>
    <property type="project" value="UniProtKB-KW"/>
</dbReference>
<evidence type="ECO:0000256" key="5">
    <source>
        <dbReference type="ARBA" id="ARBA00024195"/>
    </source>
</evidence>
<dbReference type="AlphaFoldDB" id="A0A182XPY7"/>
<dbReference type="Pfam" id="PF00089">
    <property type="entry name" value="Trypsin"/>
    <property type="match status" value="1"/>
</dbReference>
<sequence>MMQVISLVLLGLMCCNEIAAKAGAQCGAQSHGNVKIGDKGVVQSGRIVNGIKVNPERYPFIVNIYYNGQFYISGNIITPSHFSIYGGGTTPLSGGIAIPVTKITIHPKIVYNFGTLDFNLVVISVPVNSFQGKTNMAPIPLQTSEVLPGSRCYVIGWGLSLNNYGNYMWNGLHYATMNIVSQSTCSRSWAFYHEDLITSNMICAKYCFGVDICYGDLGGPL</sequence>
<feature type="signal peptide" evidence="6">
    <location>
        <begin position="1"/>
        <end position="20"/>
    </location>
</feature>
<evidence type="ECO:0000256" key="3">
    <source>
        <dbReference type="ARBA" id="ARBA00022825"/>
    </source>
</evidence>
<reference evidence="8" key="1">
    <citation type="submission" date="2020-05" db="UniProtKB">
        <authorList>
            <consortium name="EnsemblMetazoa"/>
        </authorList>
    </citation>
    <scope>IDENTIFICATION</scope>
    <source>
        <strain evidence="8">SANGQUA</strain>
    </source>
</reference>
<dbReference type="SUPFAM" id="SSF50494">
    <property type="entry name" value="Trypsin-like serine proteases"/>
    <property type="match status" value="1"/>
</dbReference>
<dbReference type="PANTHER" id="PTHR24276">
    <property type="entry name" value="POLYSERASE-RELATED"/>
    <property type="match status" value="1"/>
</dbReference>
<keyword evidence="1" id="KW-0645">Protease</keyword>
<proteinExistence type="inferred from homology"/>
<keyword evidence="9" id="KW-1185">Reference proteome</keyword>
<comment type="similarity">
    <text evidence="5">Belongs to the peptidase S1 family. CLIP subfamily.</text>
</comment>
<evidence type="ECO:0000256" key="4">
    <source>
        <dbReference type="ARBA" id="ARBA00023157"/>
    </source>
</evidence>
<dbReference type="GO" id="GO:0004252">
    <property type="term" value="F:serine-type endopeptidase activity"/>
    <property type="evidence" value="ECO:0007669"/>
    <property type="project" value="InterPro"/>
</dbReference>
<dbReference type="PROSITE" id="PS50240">
    <property type="entry name" value="TRYPSIN_DOM"/>
    <property type="match status" value="1"/>
</dbReference>
<name>A0A182XPY7_ANOQN</name>
<accession>A0A182XPY7</accession>
<keyword evidence="2" id="KW-0378">Hydrolase</keyword>
<keyword evidence="3" id="KW-0720">Serine protease</keyword>
<evidence type="ECO:0000256" key="6">
    <source>
        <dbReference type="SAM" id="SignalP"/>
    </source>
</evidence>
<dbReference type="InterPro" id="IPR009003">
    <property type="entry name" value="Peptidase_S1_PA"/>
</dbReference>
<dbReference type="STRING" id="34691.A0A182XPY7"/>
<dbReference type="Gene3D" id="2.40.10.10">
    <property type="entry name" value="Trypsin-like serine proteases"/>
    <property type="match status" value="1"/>
</dbReference>
<evidence type="ECO:0000313" key="8">
    <source>
        <dbReference type="EnsemblMetazoa" id="AQUA011939-PA"/>
    </source>
</evidence>
<keyword evidence="6" id="KW-0732">Signal</keyword>